<dbReference type="InterPro" id="IPR030395">
    <property type="entry name" value="GP_PDE_dom"/>
</dbReference>
<dbReference type="PANTHER" id="PTHR46211">
    <property type="entry name" value="GLYCEROPHOSPHORYL DIESTER PHOSPHODIESTERASE"/>
    <property type="match status" value="1"/>
</dbReference>
<dbReference type="InterPro" id="IPR029058">
    <property type="entry name" value="AB_hydrolase_fold"/>
</dbReference>
<dbReference type="Proteomes" id="UP000183658">
    <property type="component" value="Unassembled WGS sequence"/>
</dbReference>
<dbReference type="InterPro" id="IPR017946">
    <property type="entry name" value="PLC-like_Pdiesterase_TIM-brl"/>
</dbReference>
<protein>
    <submittedName>
        <fullName evidence="3">Glycerophosphoryl diester phosphodiesterase</fullName>
    </submittedName>
</protein>
<dbReference type="GO" id="GO:0008081">
    <property type="term" value="F:phosphoric diester hydrolase activity"/>
    <property type="evidence" value="ECO:0007669"/>
    <property type="project" value="InterPro"/>
</dbReference>
<gene>
    <name evidence="3" type="ORF">SAMN05444355_11357</name>
</gene>
<keyword evidence="1" id="KW-0732">Signal</keyword>
<feature type="chain" id="PRO_5010245786" evidence="1">
    <location>
        <begin position="21"/>
        <end position="590"/>
    </location>
</feature>
<feature type="domain" description="GP-PDE" evidence="2">
    <location>
        <begin position="324"/>
        <end position="589"/>
    </location>
</feature>
<proteinExistence type="predicted"/>
<keyword evidence="4" id="KW-1185">Reference proteome</keyword>
<dbReference type="Gene3D" id="3.40.50.1820">
    <property type="entry name" value="alpha/beta hydrolase"/>
    <property type="match status" value="1"/>
</dbReference>
<dbReference type="Pfam" id="PF03009">
    <property type="entry name" value="GDPD"/>
    <property type="match status" value="1"/>
</dbReference>
<dbReference type="EMBL" id="FOFZ01000013">
    <property type="protein sequence ID" value="SER47894.1"/>
    <property type="molecule type" value="Genomic_DNA"/>
</dbReference>
<organism evidence="3 4">
    <name type="scientific">Flavobacterium frigoris</name>
    <dbReference type="NCBI Taxonomy" id="229204"/>
    <lineage>
        <taxon>Bacteria</taxon>
        <taxon>Pseudomonadati</taxon>
        <taxon>Bacteroidota</taxon>
        <taxon>Flavobacteriia</taxon>
        <taxon>Flavobacteriales</taxon>
        <taxon>Flavobacteriaceae</taxon>
        <taxon>Flavobacterium</taxon>
    </lineage>
</organism>
<dbReference type="RefSeq" id="WP_217643736.1">
    <property type="nucleotide sequence ID" value="NZ_CBCRVS010000001.1"/>
</dbReference>
<feature type="signal peptide" evidence="1">
    <location>
        <begin position="1"/>
        <end position="20"/>
    </location>
</feature>
<evidence type="ECO:0000313" key="4">
    <source>
        <dbReference type="Proteomes" id="UP000183658"/>
    </source>
</evidence>
<sequence length="590" mass="66848">MKKKYLLVLLLTLFINVSNAQIITSKTTIYTIENAIKTAEQNLESLKLDNEARIIWAKDFKEKQSAIAFVYLHGFGASNREGQPIMSMLSKAYNANVYLSRLKEHGLSRDDNFKNLTPENYIASAKEALEIGKLIGKKVILVSTSTGGTLSLKLASEDPSIAGLIMYSPFIDLKNPSFASILTPKGKAAIIKMNGGEITKQSRPEEEQKYWSTSYHIDGYEALIKMLKSTMTVQTFEKVKIPVFVGYYYKNEKEQDETVSVPAILKMFESLGTALDQKTKVAFPDAGNHVIACDLRSNDWKNVYNQSTSFIDAIILKEERKFDFELQGHRGARGLAPENTLPAFKKALDIGVNTLELDVVISLDNQVVVSHEPWLNYEITSDAKGSAITKEAALAFNIYKNKYKNVKKYDVGAIGNPKFPEQEKLKTYKPLLAEVIKYAETRNPAILYNIEIKSTPDEEANGYQPSVKEFSDLLISELKKSNLPLNRITIQSFDPRVLEYFHKIYPNYQLSFLTFEDDFDTNMKALSFIPSIYSPYHVLLNDTEVEKIHQKNMKVIPWTVNNKEDMIRLLTMNVDGIITDYPNIAIPLRK</sequence>
<dbReference type="PROSITE" id="PS51704">
    <property type="entry name" value="GP_PDE"/>
    <property type="match status" value="1"/>
</dbReference>
<dbReference type="SUPFAM" id="SSF51695">
    <property type="entry name" value="PLC-like phosphodiesterases"/>
    <property type="match status" value="1"/>
</dbReference>
<evidence type="ECO:0000313" key="3">
    <source>
        <dbReference type="EMBL" id="SER47894.1"/>
    </source>
</evidence>
<name>A0A1H9PIC5_FLAFI</name>
<reference evidence="4" key="1">
    <citation type="submission" date="2016-10" db="EMBL/GenBank/DDBJ databases">
        <authorList>
            <person name="Varghese N."/>
            <person name="Submissions S."/>
        </authorList>
    </citation>
    <scope>NUCLEOTIDE SEQUENCE [LARGE SCALE GENOMIC DNA]</scope>
    <source>
        <strain evidence="4">DSM 15719</strain>
    </source>
</reference>
<dbReference type="SUPFAM" id="SSF53474">
    <property type="entry name" value="alpha/beta-Hydrolases"/>
    <property type="match status" value="1"/>
</dbReference>
<evidence type="ECO:0000259" key="2">
    <source>
        <dbReference type="PROSITE" id="PS51704"/>
    </source>
</evidence>
<dbReference type="AlphaFoldDB" id="A0A1H9PIC5"/>
<accession>A0A1H9PIC5</accession>
<dbReference type="GO" id="GO:0006629">
    <property type="term" value="P:lipid metabolic process"/>
    <property type="evidence" value="ECO:0007669"/>
    <property type="project" value="InterPro"/>
</dbReference>
<dbReference type="Gene3D" id="3.20.20.190">
    <property type="entry name" value="Phosphatidylinositol (PI) phosphodiesterase"/>
    <property type="match status" value="1"/>
</dbReference>
<evidence type="ECO:0000256" key="1">
    <source>
        <dbReference type="SAM" id="SignalP"/>
    </source>
</evidence>
<dbReference type="PANTHER" id="PTHR46211:SF14">
    <property type="entry name" value="GLYCEROPHOSPHODIESTER PHOSPHODIESTERASE"/>
    <property type="match status" value="1"/>
</dbReference>